<dbReference type="OrthoDB" id="6353017at2759"/>
<evidence type="ECO:0000256" key="9">
    <source>
        <dbReference type="SAM" id="MobiDB-lite"/>
    </source>
</evidence>
<comment type="caution">
    <text evidence="10">The sequence shown here is derived from an EMBL/GenBank/DDBJ whole genome shotgun (WGS) entry which is preliminary data.</text>
</comment>
<dbReference type="InterPro" id="IPR036995">
    <property type="entry name" value="MPG_sf"/>
</dbReference>
<dbReference type="GO" id="GO:0003905">
    <property type="term" value="F:alkylbase DNA N-glycosylase activity"/>
    <property type="evidence" value="ECO:0007669"/>
    <property type="project" value="UniProtKB-EC"/>
</dbReference>
<comment type="function">
    <text evidence="2">Hydrolysis of the deoxyribose N-glycosidic bond to excise 3-methyladenine, and 7-methylguanine from the damaged DNA polymer formed by alkylation lesions.</text>
</comment>
<evidence type="ECO:0000256" key="7">
    <source>
        <dbReference type="ARBA" id="ARBA00023204"/>
    </source>
</evidence>
<dbReference type="GO" id="GO:0003677">
    <property type="term" value="F:DNA binding"/>
    <property type="evidence" value="ECO:0007669"/>
    <property type="project" value="InterPro"/>
</dbReference>
<feature type="region of interest" description="Disordered" evidence="9">
    <location>
        <begin position="1"/>
        <end position="25"/>
    </location>
</feature>
<comment type="similarity">
    <text evidence="3">Belongs to the DNA glycosylase MPG family.</text>
</comment>
<dbReference type="InterPro" id="IPR011034">
    <property type="entry name" value="Formyl_transferase-like_C_sf"/>
</dbReference>
<dbReference type="SUPFAM" id="SSF50486">
    <property type="entry name" value="FMT C-terminal domain-like"/>
    <property type="match status" value="1"/>
</dbReference>
<dbReference type="Proteomes" id="UP000634136">
    <property type="component" value="Unassembled WGS sequence"/>
</dbReference>
<evidence type="ECO:0000256" key="4">
    <source>
        <dbReference type="ARBA" id="ARBA00012000"/>
    </source>
</evidence>
<proteinExistence type="inferred from homology"/>
<name>A0A834SGR4_9FABA</name>
<sequence>MRRGTFLPESIPAKIQGSETPSASASTPSFDSFCFLGHQMKTTNRFKRVAKPRSPVPAIEPEDNCRVGTSQRSKTTRLRAKPKPQLQPQPRLDASLLSVFSFGKLEILPPHFFQIDALDLAPRLLGKFLRRDDVVLQITEVEAYRPNDSACHGRFGITARTAPVFGPGGHAYVYLCYGLHIMLNIVADKEGAGAAVLIRSCAPISGLDVIQQRRGQKTEKPVLLTGPGKVGQALGLSTEWSNHPLYTPGGLEVLDGPKPESILVGPRVGIDYALPEHVNALWRFAIAGTPWISAPKNTLSPPLQ</sequence>
<keyword evidence="7" id="KW-0234">DNA repair</keyword>
<accession>A0A834SGR4</accession>
<reference evidence="10" key="1">
    <citation type="submission" date="2020-09" db="EMBL/GenBank/DDBJ databases">
        <title>Genome-Enabled Discovery of Anthraquinone Biosynthesis in Senna tora.</title>
        <authorList>
            <person name="Kang S.-H."/>
            <person name="Pandey R.P."/>
            <person name="Lee C.-M."/>
            <person name="Sim J.-S."/>
            <person name="Jeong J.-T."/>
            <person name="Choi B.-S."/>
            <person name="Jung M."/>
            <person name="Ginzburg D."/>
            <person name="Zhao K."/>
            <person name="Won S.Y."/>
            <person name="Oh T.-J."/>
            <person name="Yu Y."/>
            <person name="Kim N.-H."/>
            <person name="Lee O.R."/>
            <person name="Lee T.-H."/>
            <person name="Bashyal P."/>
            <person name="Kim T.-S."/>
            <person name="Lee W.-H."/>
            <person name="Kawkins C."/>
            <person name="Kim C.-K."/>
            <person name="Kim J.S."/>
            <person name="Ahn B.O."/>
            <person name="Rhee S.Y."/>
            <person name="Sohng J.K."/>
        </authorList>
    </citation>
    <scope>NUCLEOTIDE SEQUENCE</scope>
    <source>
        <tissue evidence="10">Leaf</tissue>
    </source>
</reference>
<dbReference type="CDD" id="cd00540">
    <property type="entry name" value="AAG"/>
    <property type="match status" value="1"/>
</dbReference>
<dbReference type="GO" id="GO:0006284">
    <property type="term" value="P:base-excision repair"/>
    <property type="evidence" value="ECO:0007669"/>
    <property type="project" value="InterPro"/>
</dbReference>
<dbReference type="PANTHER" id="PTHR10429">
    <property type="entry name" value="DNA-3-METHYLADENINE GLYCOSYLASE"/>
    <property type="match status" value="1"/>
</dbReference>
<dbReference type="NCBIfam" id="TIGR00567">
    <property type="entry name" value="3mg"/>
    <property type="match status" value="1"/>
</dbReference>
<keyword evidence="6" id="KW-0378">Hydrolase</keyword>
<evidence type="ECO:0000256" key="3">
    <source>
        <dbReference type="ARBA" id="ARBA00009232"/>
    </source>
</evidence>
<evidence type="ECO:0000256" key="1">
    <source>
        <dbReference type="ARBA" id="ARBA00000086"/>
    </source>
</evidence>
<dbReference type="EC" id="3.2.2.21" evidence="4"/>
<evidence type="ECO:0000256" key="2">
    <source>
        <dbReference type="ARBA" id="ARBA00002421"/>
    </source>
</evidence>
<feature type="region of interest" description="Disordered" evidence="9">
    <location>
        <begin position="47"/>
        <end position="88"/>
    </location>
</feature>
<dbReference type="Pfam" id="PF02245">
    <property type="entry name" value="Pur_DNA_glyco"/>
    <property type="match status" value="1"/>
</dbReference>
<keyword evidence="5" id="KW-0227">DNA damage</keyword>
<dbReference type="EMBL" id="JAAIUW010000013">
    <property type="protein sequence ID" value="KAF7804160.1"/>
    <property type="molecule type" value="Genomic_DNA"/>
</dbReference>
<gene>
    <name evidence="10" type="ORF">G2W53_043271</name>
</gene>
<evidence type="ECO:0000256" key="6">
    <source>
        <dbReference type="ARBA" id="ARBA00022801"/>
    </source>
</evidence>
<keyword evidence="11" id="KW-1185">Reference proteome</keyword>
<evidence type="ECO:0000313" key="10">
    <source>
        <dbReference type="EMBL" id="KAF7804160.1"/>
    </source>
</evidence>
<evidence type="ECO:0000256" key="8">
    <source>
        <dbReference type="ARBA" id="ARBA00033426"/>
    </source>
</evidence>
<evidence type="ECO:0000313" key="11">
    <source>
        <dbReference type="Proteomes" id="UP000634136"/>
    </source>
</evidence>
<dbReference type="HAMAP" id="MF_00527">
    <property type="entry name" value="3MGH"/>
    <property type="match status" value="1"/>
</dbReference>
<comment type="catalytic activity">
    <reaction evidence="1">
        <text>Hydrolysis of alkylated DNA, releasing 3-methyladenine, 3-methylguanine, 7-methylguanine and 7-methyladenine.</text>
        <dbReference type="EC" id="3.2.2.21"/>
    </reaction>
</comment>
<dbReference type="AlphaFoldDB" id="A0A834SGR4"/>
<evidence type="ECO:0000256" key="5">
    <source>
        <dbReference type="ARBA" id="ARBA00022763"/>
    </source>
</evidence>
<dbReference type="FunFam" id="3.10.300.10:FF:000001">
    <property type="entry name" value="Putative 3-methyladenine DNA glycosylase"/>
    <property type="match status" value="1"/>
</dbReference>
<dbReference type="InterPro" id="IPR003180">
    <property type="entry name" value="MPG"/>
</dbReference>
<dbReference type="Gene3D" id="3.10.300.10">
    <property type="entry name" value="Methylpurine-DNA glycosylase (MPG)"/>
    <property type="match status" value="1"/>
</dbReference>
<organism evidence="10 11">
    <name type="scientific">Senna tora</name>
    <dbReference type="NCBI Taxonomy" id="362788"/>
    <lineage>
        <taxon>Eukaryota</taxon>
        <taxon>Viridiplantae</taxon>
        <taxon>Streptophyta</taxon>
        <taxon>Embryophyta</taxon>
        <taxon>Tracheophyta</taxon>
        <taxon>Spermatophyta</taxon>
        <taxon>Magnoliopsida</taxon>
        <taxon>eudicotyledons</taxon>
        <taxon>Gunneridae</taxon>
        <taxon>Pentapetalae</taxon>
        <taxon>rosids</taxon>
        <taxon>fabids</taxon>
        <taxon>Fabales</taxon>
        <taxon>Fabaceae</taxon>
        <taxon>Caesalpinioideae</taxon>
        <taxon>Cassia clade</taxon>
        <taxon>Senna</taxon>
    </lineage>
</organism>
<dbReference type="PANTHER" id="PTHR10429:SF0">
    <property type="entry name" value="DNA-3-METHYLADENINE GLYCOSYLASE"/>
    <property type="match status" value="1"/>
</dbReference>
<protein>
    <recommendedName>
        <fullName evidence="4">DNA-3-methyladenine glycosylase II</fullName>
        <ecNumber evidence="4">3.2.2.21</ecNumber>
    </recommendedName>
    <alternativeName>
        <fullName evidence="8">3-methyladenine DNA glycosidase</fullName>
    </alternativeName>
</protein>